<dbReference type="PROSITE" id="PS00028">
    <property type="entry name" value="ZINC_FINGER_C2H2_1"/>
    <property type="match status" value="1"/>
</dbReference>
<name>A0A4R0RLP5_9APHY</name>
<proteinExistence type="predicted"/>
<comment type="caution">
    <text evidence="4">The sequence shown here is derived from an EMBL/GenBank/DDBJ whole genome shotgun (WGS) entry which is preliminary data.</text>
</comment>
<feature type="region of interest" description="Disordered" evidence="2">
    <location>
        <begin position="481"/>
        <end position="500"/>
    </location>
</feature>
<feature type="region of interest" description="Disordered" evidence="2">
    <location>
        <begin position="119"/>
        <end position="191"/>
    </location>
</feature>
<dbReference type="Gene3D" id="3.30.160.60">
    <property type="entry name" value="Classic Zinc Finger"/>
    <property type="match status" value="2"/>
</dbReference>
<evidence type="ECO:0000313" key="4">
    <source>
        <dbReference type="EMBL" id="TCD64748.1"/>
    </source>
</evidence>
<feature type="region of interest" description="Disordered" evidence="2">
    <location>
        <begin position="290"/>
        <end position="354"/>
    </location>
</feature>
<dbReference type="PROSITE" id="PS50157">
    <property type="entry name" value="ZINC_FINGER_C2H2_2"/>
    <property type="match status" value="2"/>
</dbReference>
<feature type="region of interest" description="Disordered" evidence="2">
    <location>
        <begin position="418"/>
        <end position="462"/>
    </location>
</feature>
<dbReference type="OrthoDB" id="8922241at2759"/>
<feature type="compositionally biased region" description="Acidic residues" evidence="2">
    <location>
        <begin position="443"/>
        <end position="462"/>
    </location>
</feature>
<reference evidence="4 5" key="1">
    <citation type="submission" date="2018-11" db="EMBL/GenBank/DDBJ databases">
        <title>Genome assembly of Steccherinum ochraceum LE-BIN_3174, the white-rot fungus of the Steccherinaceae family (The Residual Polyporoid clade, Polyporales, Basidiomycota).</title>
        <authorList>
            <person name="Fedorova T.V."/>
            <person name="Glazunova O.A."/>
            <person name="Landesman E.O."/>
            <person name="Moiseenko K.V."/>
            <person name="Psurtseva N.V."/>
            <person name="Savinova O.S."/>
            <person name="Shakhova N.V."/>
            <person name="Tyazhelova T.V."/>
            <person name="Vasina D.V."/>
        </authorList>
    </citation>
    <scope>NUCLEOTIDE SEQUENCE [LARGE SCALE GENOMIC DNA]</scope>
    <source>
        <strain evidence="4 5">LE-BIN_3174</strain>
    </source>
</reference>
<gene>
    <name evidence="4" type="ORF">EIP91_003670</name>
</gene>
<feature type="region of interest" description="Disordered" evidence="2">
    <location>
        <begin position="28"/>
        <end position="70"/>
    </location>
</feature>
<dbReference type="SMART" id="SM00355">
    <property type="entry name" value="ZnF_C2H2"/>
    <property type="match status" value="2"/>
</dbReference>
<feature type="compositionally biased region" description="Low complexity" evidence="2">
    <location>
        <begin position="337"/>
        <end position="350"/>
    </location>
</feature>
<sequence>MEQPQLQPPSATAPPHWTLVSHTAYTRLDDEGFPQQSLREGAHTKQTPEPAKDESQKKVVLKKKSAEPGSWPCKINGCNKVFAREADLKRHQRTTKSHSMPGFACPQCDATFTRTDALRRHQKSRHNGVIIEPQDANKNSQDTNGEASDSGSSSRSGTPSGSNDQESVNSSPQASKSQPADHSTGYSSYYRPHTMHTSRSLSFKFNIVGPLSSSHWHTYLCGTSTAALAARLRMARWYHPSSHHVPTAILPTIPILSTTFVFHASSRIPRTTRVHEYHYPYSLPPMSFAPPNGSMQPPLSAIPRGSSSGSLKGDDAAAGEDSETEHPNKRRKRSHDSSSAADDQAPAARRNMTSDQTTLGANLMLDDDEAATVVALLQQASGHAFSVMSSSTGSKRASGSDIKLQADADHAPVATVAPADTTVKPEMQDEQDPDAVADRSAEVDEDAEGEADVDADADGDADAEGEADLEADFVTIITSGQSEDATSNVQLQPQPPSSISDQLLTEDWVPMLNPGPYLCCHESSGVH</sequence>
<dbReference type="Pfam" id="PF00096">
    <property type="entry name" value="zf-C2H2"/>
    <property type="match status" value="2"/>
</dbReference>
<evidence type="ECO:0000256" key="2">
    <source>
        <dbReference type="SAM" id="MobiDB-lite"/>
    </source>
</evidence>
<dbReference type="Proteomes" id="UP000292702">
    <property type="component" value="Unassembled WGS sequence"/>
</dbReference>
<dbReference type="STRING" id="92696.A0A4R0RLP5"/>
<dbReference type="InterPro" id="IPR013087">
    <property type="entry name" value="Znf_C2H2_type"/>
</dbReference>
<protein>
    <recommendedName>
        <fullName evidence="3">C2H2-type domain-containing protein</fullName>
    </recommendedName>
</protein>
<dbReference type="InterPro" id="IPR036236">
    <property type="entry name" value="Znf_C2H2_sf"/>
</dbReference>
<dbReference type="AlphaFoldDB" id="A0A4R0RLP5"/>
<dbReference type="SUPFAM" id="SSF57667">
    <property type="entry name" value="beta-beta-alpha zinc fingers"/>
    <property type="match status" value="1"/>
</dbReference>
<dbReference type="EMBL" id="RWJN01000218">
    <property type="protein sequence ID" value="TCD64748.1"/>
    <property type="molecule type" value="Genomic_DNA"/>
</dbReference>
<accession>A0A4R0RLP5</accession>
<organism evidence="4 5">
    <name type="scientific">Steccherinum ochraceum</name>
    <dbReference type="NCBI Taxonomy" id="92696"/>
    <lineage>
        <taxon>Eukaryota</taxon>
        <taxon>Fungi</taxon>
        <taxon>Dikarya</taxon>
        <taxon>Basidiomycota</taxon>
        <taxon>Agaricomycotina</taxon>
        <taxon>Agaricomycetes</taxon>
        <taxon>Polyporales</taxon>
        <taxon>Steccherinaceae</taxon>
        <taxon>Steccherinum</taxon>
    </lineage>
</organism>
<keyword evidence="5" id="KW-1185">Reference proteome</keyword>
<feature type="domain" description="C2H2-type" evidence="3">
    <location>
        <begin position="71"/>
        <end position="101"/>
    </location>
</feature>
<dbReference type="GO" id="GO:0008270">
    <property type="term" value="F:zinc ion binding"/>
    <property type="evidence" value="ECO:0007669"/>
    <property type="project" value="UniProtKB-KW"/>
</dbReference>
<feature type="compositionally biased region" description="Polar residues" evidence="2">
    <location>
        <begin position="163"/>
        <end position="187"/>
    </location>
</feature>
<evidence type="ECO:0000259" key="3">
    <source>
        <dbReference type="PROSITE" id="PS50157"/>
    </source>
</evidence>
<keyword evidence="1" id="KW-0862">Zinc</keyword>
<keyword evidence="1" id="KW-0479">Metal-binding</keyword>
<keyword evidence="1" id="KW-0863">Zinc-finger</keyword>
<evidence type="ECO:0000313" key="5">
    <source>
        <dbReference type="Proteomes" id="UP000292702"/>
    </source>
</evidence>
<feature type="domain" description="C2H2-type" evidence="3">
    <location>
        <begin position="103"/>
        <end position="128"/>
    </location>
</feature>
<evidence type="ECO:0000256" key="1">
    <source>
        <dbReference type="PROSITE-ProRule" id="PRU00042"/>
    </source>
</evidence>
<feature type="compositionally biased region" description="Low complexity" evidence="2">
    <location>
        <begin position="145"/>
        <end position="162"/>
    </location>
</feature>